<dbReference type="EMBL" id="MZ571830">
    <property type="protein sequence ID" value="UEP19633.1"/>
    <property type="molecule type" value="Genomic_DNA"/>
</dbReference>
<sequence length="159" mass="18429">MGGKMAASTEVLNQYFNREHQEFSDLFIQMFVNANNSLDYRFFNEFHETTFSHQDINSALKELIGSKVIPFRQTANAETLELSVVWGLFKKAYEFGKYQNARYWIYEVLLNTAVVLPRQMMLGWIAKQRPERNAKSFAPINDGNLYHASEKFDAPKSVA</sequence>
<evidence type="ECO:0000313" key="2">
    <source>
        <dbReference type="Proteomes" id="UP000828387"/>
    </source>
</evidence>
<organism evidence="1 2">
    <name type="scientific">Klebsiella phage vB_KpnS-VAC51</name>
    <dbReference type="NCBI Taxonomy" id="2866698"/>
    <lineage>
        <taxon>Viruses</taxon>
        <taxon>Duplodnaviria</taxon>
        <taxon>Heunggongvirae</taxon>
        <taxon>Uroviricota</taxon>
        <taxon>Caudoviricetes</taxon>
        <taxon>Demerecviridae</taxon>
        <taxon>Sugarlandvirus</taxon>
        <taxon>Sugarlandvirus VAC51</taxon>
    </lineage>
</organism>
<proteinExistence type="predicted"/>
<accession>A0AAE8YE81</accession>
<name>A0AAE8YE81_9CAUD</name>
<dbReference type="Proteomes" id="UP000828387">
    <property type="component" value="Segment"/>
</dbReference>
<keyword evidence="2" id="KW-1185">Reference proteome</keyword>
<reference evidence="1 2" key="1">
    <citation type="submission" date="2021-07" db="EMBL/GenBank/DDBJ databases">
        <authorList>
            <person name="Bleriot I."/>
            <person name="Blasco L."/>
            <person name="Pacios O."/>
            <person name="Fernandez-Garcia L."/>
            <person name="Ambroa A."/>
            <person name="Lopez M."/>
            <person name="Ortiz-Cartagena C."/>
            <person name="Fernandez-Cuenca F."/>
            <person name="Oteo J."/>
            <person name="Pascual A."/>
            <person name="Martinez-Martinez L."/>
            <person name="Domingo-Calap P."/>
            <person name="Wood T.K."/>
            <person name="Tomas M."/>
        </authorList>
    </citation>
    <scope>NUCLEOTIDE SEQUENCE [LARGE SCALE GENOMIC DNA]</scope>
</reference>
<protein>
    <submittedName>
        <fullName evidence="1">Uncharacterized protein</fullName>
    </submittedName>
</protein>
<evidence type="ECO:0000313" key="1">
    <source>
        <dbReference type="EMBL" id="UEP19633.1"/>
    </source>
</evidence>